<reference evidence="11" key="1">
    <citation type="journal article" date="2021" name="Nat. Commun.">
        <title>Genetic determinants of endophytism in the Arabidopsis root mycobiome.</title>
        <authorList>
            <person name="Mesny F."/>
            <person name="Miyauchi S."/>
            <person name="Thiergart T."/>
            <person name="Pickel B."/>
            <person name="Atanasova L."/>
            <person name="Karlsson M."/>
            <person name="Huettel B."/>
            <person name="Barry K.W."/>
            <person name="Haridas S."/>
            <person name="Chen C."/>
            <person name="Bauer D."/>
            <person name="Andreopoulos W."/>
            <person name="Pangilinan J."/>
            <person name="LaButti K."/>
            <person name="Riley R."/>
            <person name="Lipzen A."/>
            <person name="Clum A."/>
            <person name="Drula E."/>
            <person name="Henrissat B."/>
            <person name="Kohler A."/>
            <person name="Grigoriev I.V."/>
            <person name="Martin F.M."/>
            <person name="Hacquard S."/>
        </authorList>
    </citation>
    <scope>NUCLEOTIDE SEQUENCE</scope>
    <source>
        <strain evidence="11">MPI-CAGE-AT-0016</strain>
    </source>
</reference>
<proteinExistence type="inferred from homology"/>
<dbReference type="PANTHER" id="PTHR43399">
    <property type="entry name" value="SUBTILISIN-RELATED"/>
    <property type="match status" value="1"/>
</dbReference>
<sequence length="896" mass="96073">MRSVFLALSLSAVGHISTALAQETDPKFEAIPGEYIVEFDEAASKGCSGSQCAQVVDELFTALSSLGVEVWSLRNFTSELFSGVSIRLSDDADAGKLQEISVVGKVWPVEDAPRPEGQVRQGPRDAASRLKARDGGFEIPPDGPHLQTGVQKLHDAGILGEGVIVAVIDTGVDYMHPGLGGGIGPGFKVIGGYDFVGDEPTHQAPDDDPMDHDNGHGTHCAGIIAAEDEFFTGVAPKASILAYKTSSEKYLGRTDAILEAHIAAYEAGADVISVSLVAGPAWAYTPWALLAERIASRGIFVIIAAGNGGQMGSYMHVISVGSTDNDFLPGRIATVRNGNDTGSSLPYISYTGLPWGDTWGPASSGLQLYAAAADETFGDGCELLPEDGWNNSLHHRVILVRRPKNCHLSSVGASAVARGSRFLIIINDERPVFQPFTWPAETENALITKEEGDSLEERLLRNETIFISFPESPIHNFNGGFNQSKTSWLTNWGLSYENTIKPNVLAPGGLIFSTYPRALSSYAIHTGTSMSTPYLAGVAALYLSAHGGRAALGVNGTLAAIRRLSSAGTPLAWNPSVLSLEGVPEAIFTDKQVDLSVLAPVAQQGAGQINADTFVRSKIELSPNRLELNHTGANALRTRFNIDITNHGSEPVTFKASHLPALSSYAFDSGPTGGITYPLPEVMDDKRAQVILASESITVCPDATAVLRLRILPPTGFKEPERLPSFGGYIALEGSNGEKLYVPYAGIAIDGKTIDPFGPRDLTWLRSSTSQPITEETTVNLAQGDGIYTVSETRWGSAVWRTDVIEADYPVPRLQWPGVPGRNGLIGTVDEQQWVGRDIYGMTTRTNLPSQFLNGTVIPSGRYRYVTRALRPFWSEGERGAWEVRASPVINVVRGE</sequence>
<feature type="signal peptide" evidence="8">
    <location>
        <begin position="1"/>
        <end position="21"/>
    </location>
</feature>
<dbReference type="InterPro" id="IPR000209">
    <property type="entry name" value="Peptidase_S8/S53_dom"/>
</dbReference>
<comment type="caution">
    <text evidence="11">The sequence shown here is derived from an EMBL/GenBank/DDBJ whole genome shotgun (WGS) entry which is preliminary data.</text>
</comment>
<dbReference type="Proteomes" id="UP000813385">
    <property type="component" value="Unassembled WGS sequence"/>
</dbReference>
<keyword evidence="5 7" id="KW-0720">Serine protease</keyword>
<evidence type="ECO:0000313" key="11">
    <source>
        <dbReference type="EMBL" id="KAH7358812.1"/>
    </source>
</evidence>
<evidence type="ECO:0000256" key="1">
    <source>
        <dbReference type="ARBA" id="ARBA00011073"/>
    </source>
</evidence>
<dbReference type="Pfam" id="PF00082">
    <property type="entry name" value="Peptidase_S8"/>
    <property type="match status" value="1"/>
</dbReference>
<dbReference type="EMBL" id="JAGPXD010000004">
    <property type="protein sequence ID" value="KAH7358812.1"/>
    <property type="molecule type" value="Genomic_DNA"/>
</dbReference>
<dbReference type="Gene3D" id="3.40.50.200">
    <property type="entry name" value="Peptidase S8/S53 domain"/>
    <property type="match status" value="2"/>
</dbReference>
<dbReference type="PROSITE" id="PS51892">
    <property type="entry name" value="SUBTILASE"/>
    <property type="match status" value="1"/>
</dbReference>
<keyword evidence="3 8" id="KW-0732">Signal</keyword>
<evidence type="ECO:0000256" key="7">
    <source>
        <dbReference type="PROSITE-ProRule" id="PRU01240"/>
    </source>
</evidence>
<dbReference type="PANTHER" id="PTHR43399:SF4">
    <property type="entry name" value="CELL WALL-ASSOCIATED PROTEASE"/>
    <property type="match status" value="1"/>
</dbReference>
<feature type="active site" description="Charge relay system" evidence="6 7">
    <location>
        <position position="169"/>
    </location>
</feature>
<evidence type="ECO:0000259" key="9">
    <source>
        <dbReference type="Pfam" id="PF00082"/>
    </source>
</evidence>
<keyword evidence="4 7" id="KW-0378">Hydrolase</keyword>
<gene>
    <name evidence="11" type="ORF">B0T11DRAFT_355402</name>
</gene>
<dbReference type="InterPro" id="IPR015500">
    <property type="entry name" value="Peptidase_S8_subtilisin-rel"/>
</dbReference>
<dbReference type="GO" id="GO:0004252">
    <property type="term" value="F:serine-type endopeptidase activity"/>
    <property type="evidence" value="ECO:0007669"/>
    <property type="project" value="UniProtKB-UniRule"/>
</dbReference>
<organism evidence="11 12">
    <name type="scientific">Plectosphaerella cucumerina</name>
    <dbReference type="NCBI Taxonomy" id="40658"/>
    <lineage>
        <taxon>Eukaryota</taxon>
        <taxon>Fungi</taxon>
        <taxon>Dikarya</taxon>
        <taxon>Ascomycota</taxon>
        <taxon>Pezizomycotina</taxon>
        <taxon>Sordariomycetes</taxon>
        <taxon>Hypocreomycetidae</taxon>
        <taxon>Glomerellales</taxon>
        <taxon>Plectosphaerellaceae</taxon>
        <taxon>Plectosphaerella</taxon>
    </lineage>
</organism>
<feature type="domain" description="C5a peptidase/Subtilisin-like protease SBT2-like Fn3-like" evidence="10">
    <location>
        <begin position="627"/>
        <end position="744"/>
    </location>
</feature>
<evidence type="ECO:0000256" key="4">
    <source>
        <dbReference type="ARBA" id="ARBA00022801"/>
    </source>
</evidence>
<dbReference type="AlphaFoldDB" id="A0A8K0TC04"/>
<dbReference type="InterPro" id="IPR051048">
    <property type="entry name" value="Peptidase_S8/S53_subtilisin"/>
</dbReference>
<name>A0A8K0TC04_9PEZI</name>
<evidence type="ECO:0000259" key="10">
    <source>
        <dbReference type="Pfam" id="PF06280"/>
    </source>
</evidence>
<evidence type="ECO:0000256" key="5">
    <source>
        <dbReference type="ARBA" id="ARBA00022825"/>
    </source>
</evidence>
<evidence type="ECO:0000256" key="6">
    <source>
        <dbReference type="PIRSR" id="PIRSR615500-1"/>
    </source>
</evidence>
<dbReference type="Pfam" id="PF06280">
    <property type="entry name" value="fn3_5"/>
    <property type="match status" value="1"/>
</dbReference>
<feature type="chain" id="PRO_5035479771" evidence="8">
    <location>
        <begin position="22"/>
        <end position="896"/>
    </location>
</feature>
<evidence type="ECO:0000313" key="12">
    <source>
        <dbReference type="Proteomes" id="UP000813385"/>
    </source>
</evidence>
<dbReference type="InterPro" id="IPR023827">
    <property type="entry name" value="Peptidase_S8_Asp-AS"/>
</dbReference>
<feature type="active site" description="Charge relay system" evidence="6 7">
    <location>
        <position position="216"/>
    </location>
</feature>
<evidence type="ECO:0000256" key="3">
    <source>
        <dbReference type="ARBA" id="ARBA00022729"/>
    </source>
</evidence>
<keyword evidence="12" id="KW-1185">Reference proteome</keyword>
<evidence type="ECO:0000256" key="2">
    <source>
        <dbReference type="ARBA" id="ARBA00022670"/>
    </source>
</evidence>
<feature type="active site" description="Charge relay system" evidence="6 7">
    <location>
        <position position="529"/>
    </location>
</feature>
<dbReference type="SUPFAM" id="SSF52743">
    <property type="entry name" value="Subtilisin-like"/>
    <property type="match status" value="1"/>
</dbReference>
<dbReference type="PROSITE" id="PS00137">
    <property type="entry name" value="SUBTILASE_HIS"/>
    <property type="match status" value="1"/>
</dbReference>
<evidence type="ECO:0000256" key="8">
    <source>
        <dbReference type="SAM" id="SignalP"/>
    </source>
</evidence>
<dbReference type="GO" id="GO:0016020">
    <property type="term" value="C:membrane"/>
    <property type="evidence" value="ECO:0007669"/>
    <property type="project" value="InterPro"/>
</dbReference>
<dbReference type="InterPro" id="IPR022398">
    <property type="entry name" value="Peptidase_S8_His-AS"/>
</dbReference>
<feature type="domain" description="Peptidase S8/S53" evidence="9">
    <location>
        <begin position="160"/>
        <end position="547"/>
    </location>
</feature>
<keyword evidence="2 7" id="KW-0645">Protease</keyword>
<dbReference type="OrthoDB" id="10256524at2759"/>
<accession>A0A8K0TC04</accession>
<dbReference type="InterPro" id="IPR010435">
    <property type="entry name" value="C5a/SBT2-like_Fn3"/>
</dbReference>
<dbReference type="InterPro" id="IPR036852">
    <property type="entry name" value="Peptidase_S8/S53_dom_sf"/>
</dbReference>
<dbReference type="PRINTS" id="PR00723">
    <property type="entry name" value="SUBTILISIN"/>
</dbReference>
<dbReference type="PROSITE" id="PS00136">
    <property type="entry name" value="SUBTILASE_ASP"/>
    <property type="match status" value="1"/>
</dbReference>
<comment type="similarity">
    <text evidence="1 7">Belongs to the peptidase S8 family.</text>
</comment>
<dbReference type="GO" id="GO:0006508">
    <property type="term" value="P:proteolysis"/>
    <property type="evidence" value="ECO:0007669"/>
    <property type="project" value="UniProtKB-KW"/>
</dbReference>
<protein>
    <submittedName>
        <fullName evidence="11">Peptidase S8/S53 domain-containing protein</fullName>
    </submittedName>
</protein>